<gene>
    <name evidence="3" type="ORF">DK389_28835</name>
</gene>
<dbReference type="RefSeq" id="WP_109894929.1">
    <property type="nucleotide sequence ID" value="NZ_CP029550.1"/>
</dbReference>
<proteinExistence type="predicted"/>
<evidence type="ECO:0000256" key="2">
    <source>
        <dbReference type="SAM" id="SignalP"/>
    </source>
</evidence>
<reference evidence="4" key="1">
    <citation type="submission" date="2018-05" db="EMBL/GenBank/DDBJ databases">
        <title>Complete Genome Sequence of Methylobacterium sp. 17SD2-17.</title>
        <authorList>
            <person name="Srinivasan S."/>
        </authorList>
    </citation>
    <scope>NUCLEOTIDE SEQUENCE [LARGE SCALE GENOMIC DNA]</scope>
    <source>
        <strain evidence="4">17SD2-17</strain>
    </source>
</reference>
<keyword evidence="2" id="KW-0732">Signal</keyword>
<organism evidence="3 4">
    <name type="scientific">Methylobacterium durans</name>
    <dbReference type="NCBI Taxonomy" id="2202825"/>
    <lineage>
        <taxon>Bacteria</taxon>
        <taxon>Pseudomonadati</taxon>
        <taxon>Pseudomonadota</taxon>
        <taxon>Alphaproteobacteria</taxon>
        <taxon>Hyphomicrobiales</taxon>
        <taxon>Methylobacteriaceae</taxon>
        <taxon>Methylobacterium</taxon>
    </lineage>
</organism>
<name>A0A2U8WES6_9HYPH</name>
<dbReference type="AlphaFoldDB" id="A0A2U8WES6"/>
<dbReference type="EMBL" id="CP029550">
    <property type="protein sequence ID" value="AWN43792.1"/>
    <property type="molecule type" value="Genomic_DNA"/>
</dbReference>
<feature type="region of interest" description="Disordered" evidence="1">
    <location>
        <begin position="22"/>
        <end position="75"/>
    </location>
</feature>
<evidence type="ECO:0000313" key="3">
    <source>
        <dbReference type="EMBL" id="AWN43792.1"/>
    </source>
</evidence>
<feature type="signal peptide" evidence="2">
    <location>
        <begin position="1"/>
        <end position="22"/>
    </location>
</feature>
<keyword evidence="4" id="KW-1185">Reference proteome</keyword>
<dbReference type="Proteomes" id="UP000245926">
    <property type="component" value="Chromosome"/>
</dbReference>
<accession>A0A2U8WES6</accession>
<feature type="chain" id="PRO_5015976833" evidence="2">
    <location>
        <begin position="23"/>
        <end position="75"/>
    </location>
</feature>
<protein>
    <submittedName>
        <fullName evidence="3">Uncharacterized protein</fullName>
    </submittedName>
</protein>
<dbReference type="KEGG" id="mets:DK389_28835"/>
<feature type="compositionally biased region" description="Basic and acidic residues" evidence="1">
    <location>
        <begin position="36"/>
        <end position="66"/>
    </location>
</feature>
<sequence length="75" mass="8369">MKAVLASSMLALGLLAAAPASAQRLEIGPDGPGVDLRQRGQRERDVDREETRRDLRRDPRNERIAPDDDDDDDED</sequence>
<evidence type="ECO:0000313" key="4">
    <source>
        <dbReference type="Proteomes" id="UP000245926"/>
    </source>
</evidence>
<evidence type="ECO:0000256" key="1">
    <source>
        <dbReference type="SAM" id="MobiDB-lite"/>
    </source>
</evidence>